<dbReference type="Gene3D" id="1.10.150.20">
    <property type="entry name" value="5' to 3' exonuclease, C-terminal subdomain"/>
    <property type="match status" value="1"/>
</dbReference>
<dbReference type="Pfam" id="PF14520">
    <property type="entry name" value="HHH_5"/>
    <property type="match status" value="1"/>
</dbReference>
<dbReference type="GO" id="GO:0003677">
    <property type="term" value="F:DNA binding"/>
    <property type="evidence" value="ECO:0007669"/>
    <property type="project" value="UniProtKB-KW"/>
</dbReference>
<keyword evidence="3" id="KW-0238">DNA-binding</keyword>
<keyword evidence="4" id="KW-0234">DNA repair</keyword>
<dbReference type="EMBL" id="CAFBMF010000039">
    <property type="protein sequence ID" value="CAB4898339.1"/>
    <property type="molecule type" value="Genomic_DNA"/>
</dbReference>
<dbReference type="GO" id="GO:0009379">
    <property type="term" value="C:Holliday junction helicase complex"/>
    <property type="evidence" value="ECO:0007669"/>
    <property type="project" value="InterPro"/>
</dbReference>
<dbReference type="GO" id="GO:0006281">
    <property type="term" value="P:DNA repair"/>
    <property type="evidence" value="ECO:0007669"/>
    <property type="project" value="UniProtKB-KW"/>
</dbReference>
<dbReference type="InterPro" id="IPR013849">
    <property type="entry name" value="DNA_helicase_Holl-junc_RuvA_I"/>
</dbReference>
<evidence type="ECO:0000259" key="6">
    <source>
        <dbReference type="Pfam" id="PF07499"/>
    </source>
</evidence>
<reference evidence="11" key="1">
    <citation type="submission" date="2020-05" db="EMBL/GenBank/DDBJ databases">
        <authorList>
            <person name="Chiriac C."/>
            <person name="Salcher M."/>
            <person name="Ghai R."/>
            <person name="Kavagutti S V."/>
        </authorList>
    </citation>
    <scope>NUCLEOTIDE SEQUENCE</scope>
</reference>
<organism evidence="11">
    <name type="scientific">freshwater metagenome</name>
    <dbReference type="NCBI Taxonomy" id="449393"/>
    <lineage>
        <taxon>unclassified sequences</taxon>
        <taxon>metagenomes</taxon>
        <taxon>ecological metagenomes</taxon>
    </lineage>
</organism>
<dbReference type="InterPro" id="IPR000085">
    <property type="entry name" value="RuvA"/>
</dbReference>
<dbReference type="InterPro" id="IPR011114">
    <property type="entry name" value="RuvA_C"/>
</dbReference>
<sequence length="198" mass="21144">MIGSLRGSVLERHGDGTTLIEVGGVGYLVSVTPRTLAELEPTSPVFLYVHHHIREDAQTLFGFLTRDEKNTFQILLATHGVGPSLAMAVLGTLSPVALFEVVASSDVAALTMVPGVGKKTAERLLIELKNRLSLPILDSHEPSTSGRPSVISDVREALLGLGYVESEIREVLRDVSVQDGAESLLRDALQALGARRAG</sequence>
<evidence type="ECO:0000313" key="10">
    <source>
        <dbReference type="EMBL" id="CAB4860087.1"/>
    </source>
</evidence>
<gene>
    <name evidence="7" type="ORF">UFOPK2658_00061</name>
    <name evidence="8" type="ORF">UFOPK2880_00012</name>
    <name evidence="9" type="ORF">UFOPK3004_00001</name>
    <name evidence="10" type="ORF">UFOPK3304_00401</name>
    <name evidence="11" type="ORF">UFOPK3494_00800</name>
    <name evidence="12" type="ORF">UFOPK4134_00048</name>
</gene>
<evidence type="ECO:0000313" key="8">
    <source>
        <dbReference type="EMBL" id="CAB4759549.1"/>
    </source>
</evidence>
<dbReference type="EMBL" id="CAEZYH010000001">
    <property type="protein sequence ID" value="CAB4705419.1"/>
    <property type="molecule type" value="Genomic_DNA"/>
</dbReference>
<evidence type="ECO:0000313" key="12">
    <source>
        <dbReference type="EMBL" id="CAB5017055.1"/>
    </source>
</evidence>
<dbReference type="GO" id="GO:0009378">
    <property type="term" value="F:four-way junction helicase activity"/>
    <property type="evidence" value="ECO:0007669"/>
    <property type="project" value="InterPro"/>
</dbReference>
<dbReference type="Pfam" id="PF07499">
    <property type="entry name" value="RuvA_C"/>
    <property type="match status" value="1"/>
</dbReference>
<dbReference type="CDD" id="cd14332">
    <property type="entry name" value="UBA_RuvA_C"/>
    <property type="match status" value="1"/>
</dbReference>
<feature type="domain" description="Holliday junction DNA helicase RuvA C-terminal" evidence="6">
    <location>
        <begin position="150"/>
        <end position="192"/>
    </location>
</feature>
<evidence type="ECO:0000256" key="3">
    <source>
        <dbReference type="ARBA" id="ARBA00023125"/>
    </source>
</evidence>
<feature type="domain" description="DNA helicase Holliday junction RuvA type" evidence="5">
    <location>
        <begin position="1"/>
        <end position="62"/>
    </location>
</feature>
<evidence type="ECO:0000313" key="7">
    <source>
        <dbReference type="EMBL" id="CAB4705419.1"/>
    </source>
</evidence>
<dbReference type="Gene3D" id="2.40.50.140">
    <property type="entry name" value="Nucleic acid-binding proteins"/>
    <property type="match status" value="1"/>
</dbReference>
<dbReference type="EMBL" id="CAFBPS010000002">
    <property type="protein sequence ID" value="CAB5017055.1"/>
    <property type="molecule type" value="Genomic_DNA"/>
</dbReference>
<evidence type="ECO:0000259" key="5">
    <source>
        <dbReference type="Pfam" id="PF01330"/>
    </source>
</evidence>
<dbReference type="InterPro" id="IPR010994">
    <property type="entry name" value="RuvA_2-like"/>
</dbReference>
<dbReference type="EMBL" id="CAFAAL010000001">
    <property type="protein sequence ID" value="CAB4791081.1"/>
    <property type="molecule type" value="Genomic_DNA"/>
</dbReference>
<keyword evidence="2" id="KW-0227">DNA damage</keyword>
<proteinExistence type="inferred from homology"/>
<dbReference type="Pfam" id="PF01330">
    <property type="entry name" value="RuvA_N"/>
    <property type="match status" value="1"/>
</dbReference>
<dbReference type="AlphaFoldDB" id="A0A6J7G408"/>
<dbReference type="SUPFAM" id="SSF47781">
    <property type="entry name" value="RuvA domain 2-like"/>
    <property type="match status" value="1"/>
</dbReference>
<protein>
    <submittedName>
        <fullName evidence="11">Unannotated protein</fullName>
    </submittedName>
</protein>
<evidence type="ECO:0000313" key="9">
    <source>
        <dbReference type="EMBL" id="CAB4791081.1"/>
    </source>
</evidence>
<keyword evidence="1" id="KW-0963">Cytoplasm</keyword>
<dbReference type="EMBL" id="CAFBLJ010000013">
    <property type="protein sequence ID" value="CAB4860087.1"/>
    <property type="molecule type" value="Genomic_DNA"/>
</dbReference>
<dbReference type="HAMAP" id="MF_00031">
    <property type="entry name" value="DNA_HJ_migration_RuvA"/>
    <property type="match status" value="1"/>
</dbReference>
<dbReference type="GO" id="GO:0006310">
    <property type="term" value="P:DNA recombination"/>
    <property type="evidence" value="ECO:0007669"/>
    <property type="project" value="InterPro"/>
</dbReference>
<dbReference type="InterPro" id="IPR036267">
    <property type="entry name" value="RuvA_C_sf"/>
</dbReference>
<evidence type="ECO:0000313" key="11">
    <source>
        <dbReference type="EMBL" id="CAB4898339.1"/>
    </source>
</evidence>
<name>A0A6J7G408_9ZZZZ</name>
<evidence type="ECO:0000256" key="2">
    <source>
        <dbReference type="ARBA" id="ARBA00022763"/>
    </source>
</evidence>
<dbReference type="SUPFAM" id="SSF50249">
    <property type="entry name" value="Nucleic acid-binding proteins"/>
    <property type="match status" value="1"/>
</dbReference>
<evidence type="ECO:0000256" key="4">
    <source>
        <dbReference type="ARBA" id="ARBA00023204"/>
    </source>
</evidence>
<dbReference type="SUPFAM" id="SSF46929">
    <property type="entry name" value="DNA helicase RuvA subunit, C-terminal domain"/>
    <property type="match status" value="1"/>
</dbReference>
<accession>A0A6J7G408</accession>
<dbReference type="InterPro" id="IPR012340">
    <property type="entry name" value="NA-bd_OB-fold"/>
</dbReference>
<dbReference type="GO" id="GO:0005524">
    <property type="term" value="F:ATP binding"/>
    <property type="evidence" value="ECO:0007669"/>
    <property type="project" value="InterPro"/>
</dbReference>
<evidence type="ECO:0000256" key="1">
    <source>
        <dbReference type="ARBA" id="ARBA00022490"/>
    </source>
</evidence>
<dbReference type="NCBIfam" id="TIGR00084">
    <property type="entry name" value="ruvA"/>
    <property type="match status" value="1"/>
</dbReference>
<dbReference type="Gene3D" id="1.10.8.10">
    <property type="entry name" value="DNA helicase RuvA subunit, C-terminal domain"/>
    <property type="match status" value="1"/>
</dbReference>
<dbReference type="EMBL" id="CAEZZP010000001">
    <property type="protein sequence ID" value="CAB4759549.1"/>
    <property type="molecule type" value="Genomic_DNA"/>
</dbReference>